<name>A0A1I6GMQ1_9EURY</name>
<dbReference type="EMBL" id="FOYT01000001">
    <property type="protein sequence ID" value="SFR43470.1"/>
    <property type="molecule type" value="Genomic_DNA"/>
</dbReference>
<reference evidence="2" key="1">
    <citation type="submission" date="2016-10" db="EMBL/GenBank/DDBJ databases">
        <authorList>
            <person name="Varghese N."/>
            <person name="Submissions S."/>
        </authorList>
    </citation>
    <scope>NUCLEOTIDE SEQUENCE [LARGE SCALE GENOMIC DNA]</scope>
    <source>
        <strain evidence="2">CGMCC 1.7736</strain>
    </source>
</reference>
<keyword evidence="2" id="KW-1185">Reference proteome</keyword>
<proteinExistence type="predicted"/>
<dbReference type="AlphaFoldDB" id="A0A1I6GMQ1"/>
<accession>A0A1I6GMQ1</accession>
<organism evidence="1 2">
    <name type="scientific">Halogeometricum rufum</name>
    <dbReference type="NCBI Taxonomy" id="553469"/>
    <lineage>
        <taxon>Archaea</taxon>
        <taxon>Methanobacteriati</taxon>
        <taxon>Methanobacteriota</taxon>
        <taxon>Stenosarchaea group</taxon>
        <taxon>Halobacteria</taxon>
        <taxon>Halobacteriales</taxon>
        <taxon>Haloferacaceae</taxon>
        <taxon>Halogeometricum</taxon>
    </lineage>
</organism>
<protein>
    <submittedName>
        <fullName evidence="1">Uncharacterized protein</fullName>
    </submittedName>
</protein>
<dbReference type="Proteomes" id="UP000198531">
    <property type="component" value="Unassembled WGS sequence"/>
</dbReference>
<gene>
    <name evidence="1" type="ORF">SAMN04487947_1398</name>
</gene>
<sequence length="51" mass="5585">MTLALTEDLSPGASLVLANSVASIFMRHNRAPEPAELRSFIAEYDTYLSNT</sequence>
<evidence type="ECO:0000313" key="1">
    <source>
        <dbReference type="EMBL" id="SFR43470.1"/>
    </source>
</evidence>
<evidence type="ECO:0000313" key="2">
    <source>
        <dbReference type="Proteomes" id="UP000198531"/>
    </source>
</evidence>